<dbReference type="Pfam" id="PF01661">
    <property type="entry name" value="Macro"/>
    <property type="match status" value="1"/>
</dbReference>
<dbReference type="GO" id="GO:1990404">
    <property type="term" value="F:NAD+-protein mono-ADP-ribosyltransferase activity"/>
    <property type="evidence" value="ECO:0007669"/>
    <property type="project" value="TreeGrafter"/>
</dbReference>
<dbReference type="Pfam" id="PF00644">
    <property type="entry name" value="PARP"/>
    <property type="match status" value="1"/>
</dbReference>
<evidence type="ECO:0000259" key="9">
    <source>
        <dbReference type="PROSITE" id="PS51154"/>
    </source>
</evidence>
<feature type="domain" description="PARP catalytic" evidence="8">
    <location>
        <begin position="133"/>
        <end position="326"/>
    </location>
</feature>
<dbReference type="GO" id="GO:0003950">
    <property type="term" value="F:NAD+ poly-ADP-ribosyltransferase activity"/>
    <property type="evidence" value="ECO:0007669"/>
    <property type="project" value="UniProtKB-UniRule"/>
</dbReference>
<dbReference type="PANTHER" id="PTHR14453">
    <property type="entry name" value="PARP/ZINC FINGER CCCH TYPE DOMAIN CONTAINING PROTEIN"/>
    <property type="match status" value="1"/>
</dbReference>
<dbReference type="PANTHER" id="PTHR14453:SF107">
    <property type="entry name" value="POLY [ADP-RIBOSE] POLYMERASE"/>
    <property type="match status" value="1"/>
</dbReference>
<dbReference type="GeneTree" id="ENSGT00940000154311"/>
<dbReference type="GO" id="GO:0003714">
    <property type="term" value="F:transcription corepressor activity"/>
    <property type="evidence" value="ECO:0007669"/>
    <property type="project" value="TreeGrafter"/>
</dbReference>
<proteinExistence type="inferred from homology"/>
<evidence type="ECO:0000313" key="11">
    <source>
        <dbReference type="Proteomes" id="UP001501940"/>
    </source>
</evidence>
<dbReference type="CDD" id="cd01439">
    <property type="entry name" value="TCCD_inducible_PARP_like"/>
    <property type="match status" value="1"/>
</dbReference>
<comment type="subcellular location">
    <subcellularLocation>
        <location evidence="1">Nucleus</location>
    </subcellularLocation>
</comment>
<dbReference type="SMART" id="SM00506">
    <property type="entry name" value="A1pp"/>
    <property type="match status" value="1"/>
</dbReference>
<sequence>MTLASFYSHVSITNDEVTATLGGVKLQMICGDIIKGGTDVIVNTTDFSNNQSGVSKAILSAAGPAVQAELAQSSPADLMCTTGPGLLGCKEIIHASFKCDTQRIRKTCKKILKQCETKGCHSVAFPAVNTGLLPEHWDPMQEEVFKKVELQPNSPEYQDVAQGFFKTAKYNISKIERVQNLYLWHSYSVCRQRILTKNGEAELGEKFLYHGTSAESCNCIERDRFDRSFAGAHAAMYGKGVYFAVDANYSASRYSPADPSGLKRLYVARVLTGRYTVGTSSMKATPPRGSDPTDCFDSLVNNQQQPSMFVIFHDDQAYPEYLITFS</sequence>
<reference evidence="10" key="2">
    <citation type="submission" date="2025-08" db="UniProtKB">
        <authorList>
            <consortium name="Ensembl"/>
        </authorList>
    </citation>
    <scope>IDENTIFICATION</scope>
</reference>
<protein>
    <recommendedName>
        <fullName evidence="7">Poly [ADP-ribose] polymerase</fullName>
        <shortName evidence="7">PARP</shortName>
        <ecNumber evidence="7">2.4.2.-</ecNumber>
    </recommendedName>
</protein>
<evidence type="ECO:0000256" key="1">
    <source>
        <dbReference type="ARBA" id="ARBA00004123"/>
    </source>
</evidence>
<dbReference type="InterPro" id="IPR043472">
    <property type="entry name" value="Macro_dom-like"/>
</dbReference>
<dbReference type="GO" id="GO:0005737">
    <property type="term" value="C:cytoplasm"/>
    <property type="evidence" value="ECO:0007669"/>
    <property type="project" value="TreeGrafter"/>
</dbReference>
<accession>A0AAQ5XVE9</accession>
<reference evidence="10 11" key="1">
    <citation type="submission" date="2022-01" db="EMBL/GenBank/DDBJ databases">
        <title>A chromosome-scale genome assembly of the false clownfish, Amphiprion ocellaris.</title>
        <authorList>
            <person name="Ryu T."/>
        </authorList>
    </citation>
    <scope>NUCLEOTIDE SEQUENCE [LARGE SCALE GENOMIC DNA]</scope>
</reference>
<dbReference type="Gene3D" id="3.90.228.10">
    <property type="match status" value="1"/>
</dbReference>
<dbReference type="InterPro" id="IPR012317">
    <property type="entry name" value="Poly(ADP-ribose)pol_cat_dom"/>
</dbReference>
<name>A0AAQ5XVE9_AMPOC</name>
<keyword evidence="4 7" id="KW-0520">NAD</keyword>
<dbReference type="Proteomes" id="UP001501940">
    <property type="component" value="Chromosome 23"/>
</dbReference>
<dbReference type="PROSITE" id="PS51059">
    <property type="entry name" value="PARP_CATALYTIC"/>
    <property type="match status" value="1"/>
</dbReference>
<keyword evidence="5" id="KW-0539">Nucleus</keyword>
<dbReference type="EC" id="2.4.2.-" evidence="7"/>
<keyword evidence="11" id="KW-1185">Reference proteome</keyword>
<dbReference type="SUPFAM" id="SSF56399">
    <property type="entry name" value="ADP-ribosylation"/>
    <property type="match status" value="1"/>
</dbReference>
<dbReference type="GO" id="GO:0070212">
    <property type="term" value="P:protein poly-ADP-ribosylation"/>
    <property type="evidence" value="ECO:0007669"/>
    <property type="project" value="TreeGrafter"/>
</dbReference>
<comment type="similarity">
    <text evidence="6">Belongs to the ARTD/PARP family.</text>
</comment>
<keyword evidence="3 7" id="KW-0808">Transferase</keyword>
<keyword evidence="2 7" id="KW-0328">Glycosyltransferase</keyword>
<dbReference type="InterPro" id="IPR052056">
    <property type="entry name" value="Mono-ARTD/PARP"/>
</dbReference>
<dbReference type="GO" id="GO:0010629">
    <property type="term" value="P:negative regulation of gene expression"/>
    <property type="evidence" value="ECO:0007669"/>
    <property type="project" value="TreeGrafter"/>
</dbReference>
<evidence type="ECO:0000256" key="5">
    <source>
        <dbReference type="ARBA" id="ARBA00023242"/>
    </source>
</evidence>
<dbReference type="SUPFAM" id="SSF52949">
    <property type="entry name" value="Macro domain-like"/>
    <property type="match status" value="1"/>
</dbReference>
<feature type="domain" description="Macro" evidence="9">
    <location>
        <begin position="13"/>
        <end position="165"/>
    </location>
</feature>
<dbReference type="InterPro" id="IPR002589">
    <property type="entry name" value="Macro_dom"/>
</dbReference>
<evidence type="ECO:0000256" key="4">
    <source>
        <dbReference type="ARBA" id="ARBA00023027"/>
    </source>
</evidence>
<evidence type="ECO:0000256" key="7">
    <source>
        <dbReference type="RuleBase" id="RU362114"/>
    </source>
</evidence>
<organism evidence="10 11">
    <name type="scientific">Amphiprion ocellaris</name>
    <name type="common">Clown anemonefish</name>
    <dbReference type="NCBI Taxonomy" id="80972"/>
    <lineage>
        <taxon>Eukaryota</taxon>
        <taxon>Metazoa</taxon>
        <taxon>Chordata</taxon>
        <taxon>Craniata</taxon>
        <taxon>Vertebrata</taxon>
        <taxon>Euteleostomi</taxon>
        <taxon>Actinopterygii</taxon>
        <taxon>Neopterygii</taxon>
        <taxon>Teleostei</taxon>
        <taxon>Neoteleostei</taxon>
        <taxon>Acanthomorphata</taxon>
        <taxon>Ovalentaria</taxon>
        <taxon>Pomacentridae</taxon>
        <taxon>Amphiprion</taxon>
    </lineage>
</organism>
<reference evidence="10" key="3">
    <citation type="submission" date="2025-09" db="UniProtKB">
        <authorList>
            <consortium name="Ensembl"/>
        </authorList>
    </citation>
    <scope>IDENTIFICATION</scope>
</reference>
<dbReference type="Ensembl" id="ENSAOCT00000058786.1">
    <property type="protein sequence ID" value="ENSAOCP00000044787.1"/>
    <property type="gene ID" value="ENSAOCG00000027132.1"/>
</dbReference>
<evidence type="ECO:0000256" key="3">
    <source>
        <dbReference type="ARBA" id="ARBA00022679"/>
    </source>
</evidence>
<evidence type="ECO:0000259" key="8">
    <source>
        <dbReference type="PROSITE" id="PS51059"/>
    </source>
</evidence>
<evidence type="ECO:0000256" key="6">
    <source>
        <dbReference type="ARBA" id="ARBA00024347"/>
    </source>
</evidence>
<dbReference type="PROSITE" id="PS51154">
    <property type="entry name" value="MACRO"/>
    <property type="match status" value="1"/>
</dbReference>
<dbReference type="Gene3D" id="3.40.220.10">
    <property type="entry name" value="Leucine Aminopeptidase, subunit E, domain 1"/>
    <property type="match status" value="1"/>
</dbReference>
<dbReference type="FunFam" id="3.90.228.10:FF:000008">
    <property type="entry name" value="Poly [ADP-ribose] polymerase"/>
    <property type="match status" value="1"/>
</dbReference>
<evidence type="ECO:0000256" key="2">
    <source>
        <dbReference type="ARBA" id="ARBA00022676"/>
    </source>
</evidence>
<dbReference type="GO" id="GO:0005634">
    <property type="term" value="C:nucleus"/>
    <property type="evidence" value="ECO:0007669"/>
    <property type="project" value="UniProtKB-SubCell"/>
</dbReference>
<dbReference type="AlphaFoldDB" id="A0AAQ5XVE9"/>
<evidence type="ECO:0000313" key="10">
    <source>
        <dbReference type="Ensembl" id="ENSAOCP00000044787.1"/>
    </source>
</evidence>